<dbReference type="AlphaFoldDB" id="A0A484H220"/>
<comment type="caution">
    <text evidence="1">The sequence shown here is derived from an EMBL/GenBank/DDBJ whole genome shotgun (WGS) entry which is preliminary data.</text>
</comment>
<feature type="non-terminal residue" evidence="1">
    <location>
        <position position="1"/>
    </location>
</feature>
<organism evidence="1 2">
    <name type="scientific">Sousa chinensis</name>
    <name type="common">Indo-pacific humpbacked dolphin</name>
    <name type="synonym">Steno chinensis</name>
    <dbReference type="NCBI Taxonomy" id="103600"/>
    <lineage>
        <taxon>Eukaryota</taxon>
        <taxon>Metazoa</taxon>
        <taxon>Chordata</taxon>
        <taxon>Craniata</taxon>
        <taxon>Vertebrata</taxon>
        <taxon>Euteleostomi</taxon>
        <taxon>Mammalia</taxon>
        <taxon>Eutheria</taxon>
        <taxon>Laurasiatheria</taxon>
        <taxon>Artiodactyla</taxon>
        <taxon>Whippomorpha</taxon>
        <taxon>Cetacea</taxon>
        <taxon>Odontoceti</taxon>
        <taxon>Delphinidae</taxon>
        <taxon>Sousa</taxon>
    </lineage>
</organism>
<feature type="non-terminal residue" evidence="1">
    <location>
        <position position="36"/>
    </location>
</feature>
<evidence type="ECO:0000313" key="2">
    <source>
        <dbReference type="Proteomes" id="UP000295264"/>
    </source>
</evidence>
<dbReference type="EMBL" id="QWLN02000256">
    <property type="protein sequence ID" value="TEA42174.1"/>
    <property type="molecule type" value="Genomic_DNA"/>
</dbReference>
<protein>
    <submittedName>
        <fullName evidence="1">Uncharacterized protein</fullName>
    </submittedName>
</protein>
<proteinExistence type="predicted"/>
<evidence type="ECO:0000313" key="1">
    <source>
        <dbReference type="EMBL" id="TEA42174.1"/>
    </source>
</evidence>
<name>A0A484H220_SOUCH</name>
<accession>A0A484H220</accession>
<dbReference type="Proteomes" id="UP000295264">
    <property type="component" value="Unassembled WGS sequence"/>
</dbReference>
<sequence>VCLDYSGHTLRGHFNIDDKGILRQMIRNSLSVDRSL</sequence>
<reference evidence="1 2" key="1">
    <citation type="journal article" date="2018" name="Genomics">
        <title>Molecular footprints of inshore aquatic adaptation in Indo-Pacific humpback dolphin (Sousa chinensis).</title>
        <authorList>
            <person name="Ming Y."/>
            <person name="Jian J."/>
            <person name="Yu F."/>
            <person name="Yu X."/>
            <person name="Wang J."/>
            <person name="Liu W."/>
        </authorList>
    </citation>
    <scope>NUCLEOTIDE SEQUENCE [LARGE SCALE GENOMIC DNA]</scope>
    <source>
        <strain evidence="1">MY-2018</strain>
        <tissue evidence="1">Skin</tissue>
    </source>
</reference>
<gene>
    <name evidence="1" type="ORF">DBR06_SOUSAS6810091</name>
</gene>
<keyword evidence="2" id="KW-1185">Reference proteome</keyword>